<gene>
    <name evidence="2" type="ORF">DPMN_088274</name>
</gene>
<feature type="signal peptide" evidence="1">
    <location>
        <begin position="1"/>
        <end position="32"/>
    </location>
</feature>
<sequence>MHEDQFSQHKAPISMWVYMAFVLQLMLKMSTTDTPLNTVALLKEKQQQEKTPYILLTGNKGFTQTMVKPKT</sequence>
<protein>
    <submittedName>
        <fullName evidence="2">Uncharacterized protein</fullName>
    </submittedName>
</protein>
<keyword evidence="3" id="KW-1185">Reference proteome</keyword>
<evidence type="ECO:0000313" key="3">
    <source>
        <dbReference type="Proteomes" id="UP000828390"/>
    </source>
</evidence>
<feature type="chain" id="PRO_5038562234" evidence="1">
    <location>
        <begin position="33"/>
        <end position="71"/>
    </location>
</feature>
<proteinExistence type="predicted"/>
<comment type="caution">
    <text evidence="2">The sequence shown here is derived from an EMBL/GenBank/DDBJ whole genome shotgun (WGS) entry which is preliminary data.</text>
</comment>
<dbReference type="EMBL" id="JAIWYP010000003">
    <property type="protein sequence ID" value="KAH3845979.1"/>
    <property type="molecule type" value="Genomic_DNA"/>
</dbReference>
<accession>A0A9D4KUJ2</accession>
<name>A0A9D4KUJ2_DREPO</name>
<evidence type="ECO:0000313" key="2">
    <source>
        <dbReference type="EMBL" id="KAH3845979.1"/>
    </source>
</evidence>
<dbReference type="Proteomes" id="UP000828390">
    <property type="component" value="Unassembled WGS sequence"/>
</dbReference>
<reference evidence="2" key="1">
    <citation type="journal article" date="2019" name="bioRxiv">
        <title>The Genome of the Zebra Mussel, Dreissena polymorpha: A Resource for Invasive Species Research.</title>
        <authorList>
            <person name="McCartney M.A."/>
            <person name="Auch B."/>
            <person name="Kono T."/>
            <person name="Mallez S."/>
            <person name="Zhang Y."/>
            <person name="Obille A."/>
            <person name="Becker A."/>
            <person name="Abrahante J.E."/>
            <person name="Garbe J."/>
            <person name="Badalamenti J.P."/>
            <person name="Herman A."/>
            <person name="Mangelson H."/>
            <person name="Liachko I."/>
            <person name="Sullivan S."/>
            <person name="Sone E.D."/>
            <person name="Koren S."/>
            <person name="Silverstein K.A.T."/>
            <person name="Beckman K.B."/>
            <person name="Gohl D.M."/>
        </authorList>
    </citation>
    <scope>NUCLEOTIDE SEQUENCE</scope>
    <source>
        <strain evidence="2">Duluth1</strain>
        <tissue evidence="2">Whole animal</tissue>
    </source>
</reference>
<organism evidence="2 3">
    <name type="scientific">Dreissena polymorpha</name>
    <name type="common">Zebra mussel</name>
    <name type="synonym">Mytilus polymorpha</name>
    <dbReference type="NCBI Taxonomy" id="45954"/>
    <lineage>
        <taxon>Eukaryota</taxon>
        <taxon>Metazoa</taxon>
        <taxon>Spiralia</taxon>
        <taxon>Lophotrochozoa</taxon>
        <taxon>Mollusca</taxon>
        <taxon>Bivalvia</taxon>
        <taxon>Autobranchia</taxon>
        <taxon>Heteroconchia</taxon>
        <taxon>Euheterodonta</taxon>
        <taxon>Imparidentia</taxon>
        <taxon>Neoheterodontei</taxon>
        <taxon>Myida</taxon>
        <taxon>Dreissenoidea</taxon>
        <taxon>Dreissenidae</taxon>
        <taxon>Dreissena</taxon>
    </lineage>
</organism>
<keyword evidence="1" id="KW-0732">Signal</keyword>
<reference evidence="2" key="2">
    <citation type="submission" date="2020-11" db="EMBL/GenBank/DDBJ databases">
        <authorList>
            <person name="McCartney M.A."/>
            <person name="Auch B."/>
            <person name="Kono T."/>
            <person name="Mallez S."/>
            <person name="Becker A."/>
            <person name="Gohl D.M."/>
            <person name="Silverstein K.A.T."/>
            <person name="Koren S."/>
            <person name="Bechman K.B."/>
            <person name="Herman A."/>
            <person name="Abrahante J.E."/>
            <person name="Garbe J."/>
        </authorList>
    </citation>
    <scope>NUCLEOTIDE SEQUENCE</scope>
    <source>
        <strain evidence="2">Duluth1</strain>
        <tissue evidence="2">Whole animal</tissue>
    </source>
</reference>
<evidence type="ECO:0000256" key="1">
    <source>
        <dbReference type="SAM" id="SignalP"/>
    </source>
</evidence>
<dbReference type="AlphaFoldDB" id="A0A9D4KUJ2"/>